<feature type="region of interest" description="Disordered" evidence="1">
    <location>
        <begin position="172"/>
        <end position="202"/>
    </location>
</feature>
<evidence type="ECO:0000313" key="4">
    <source>
        <dbReference type="Proteomes" id="UP000664632"/>
    </source>
</evidence>
<gene>
    <name evidence="3" type="ORF">JZO69_09930</name>
</gene>
<dbReference type="RefSeq" id="WP_207112718.1">
    <property type="nucleotide sequence ID" value="NZ_JAFLWD010000022.1"/>
</dbReference>
<name>A0ABS3GZJ9_9ENTE</name>
<dbReference type="Proteomes" id="UP000664632">
    <property type="component" value="Unassembled WGS sequence"/>
</dbReference>
<evidence type="ECO:0000256" key="1">
    <source>
        <dbReference type="SAM" id="MobiDB-lite"/>
    </source>
</evidence>
<reference evidence="3 4" key="1">
    <citation type="submission" date="2021-03" db="EMBL/GenBank/DDBJ databases">
        <title>Enterococcal diversity collection.</title>
        <authorList>
            <person name="Gilmore M.S."/>
            <person name="Schwartzman J."/>
            <person name="Van Tyne D."/>
            <person name="Martin M."/>
            <person name="Earl A.M."/>
            <person name="Manson A.L."/>
            <person name="Straub T."/>
            <person name="Salamzade R."/>
            <person name="Saavedra J."/>
            <person name="Lebreton F."/>
            <person name="Prichula J."/>
            <person name="Schaufler K."/>
            <person name="Gaca A."/>
            <person name="Sgardioli B."/>
            <person name="Wagenaar J."/>
            <person name="Strong T."/>
        </authorList>
    </citation>
    <scope>NUCLEOTIDE SEQUENCE [LARGE SCALE GENOMIC DNA]</scope>
    <source>
        <strain evidence="3 4">DIV0869a</strain>
    </source>
</reference>
<accession>A0ABS3GZJ9</accession>
<sequence length="202" mass="22678">MEMVNMLGKFNLKLSGKSKIDPTQISVEKNVIALDDRTLQISNVSQIFVAEPDSKIPWIAGLLFIFSGILSANFTFWGILGMIITGFYIYLVIMSNLNKGYYMYLNLNSGFTYLIHCENEEFAEEARGVIESCINDDHRKEKVIINMKQENIMIDQKIVNVDQSINDSTVVSGDQNEVNSSVNDQSINDSTVVSGENNEVSK</sequence>
<evidence type="ECO:0000256" key="2">
    <source>
        <dbReference type="SAM" id="Phobius"/>
    </source>
</evidence>
<comment type="caution">
    <text evidence="3">The sequence shown here is derived from an EMBL/GenBank/DDBJ whole genome shotgun (WGS) entry which is preliminary data.</text>
</comment>
<evidence type="ECO:0000313" key="3">
    <source>
        <dbReference type="EMBL" id="MBO0440682.1"/>
    </source>
</evidence>
<proteinExistence type="predicted"/>
<keyword evidence="2" id="KW-0812">Transmembrane</keyword>
<feature type="transmembrane region" description="Helical" evidence="2">
    <location>
        <begin position="58"/>
        <end position="91"/>
    </location>
</feature>
<keyword evidence="4" id="KW-1185">Reference proteome</keyword>
<organism evidence="3 4">
    <name type="scientific">Candidatus Enterococcus ikei</name>
    <dbReference type="NCBI Taxonomy" id="2815326"/>
    <lineage>
        <taxon>Bacteria</taxon>
        <taxon>Bacillati</taxon>
        <taxon>Bacillota</taxon>
        <taxon>Bacilli</taxon>
        <taxon>Lactobacillales</taxon>
        <taxon>Enterococcaceae</taxon>
        <taxon>Enterococcus</taxon>
    </lineage>
</organism>
<dbReference type="EMBL" id="JAFLWD010000022">
    <property type="protein sequence ID" value="MBO0440682.1"/>
    <property type="molecule type" value="Genomic_DNA"/>
</dbReference>
<keyword evidence="2" id="KW-1133">Transmembrane helix</keyword>
<keyword evidence="2" id="KW-0472">Membrane</keyword>
<protein>
    <submittedName>
        <fullName evidence="3">Uncharacterized protein</fullName>
    </submittedName>
</protein>